<dbReference type="SUPFAM" id="SSF109854">
    <property type="entry name" value="DinB/YfiT-like putative metalloenzymes"/>
    <property type="match status" value="1"/>
</dbReference>
<evidence type="ECO:0000313" key="2">
    <source>
        <dbReference type="Proteomes" id="UP001236014"/>
    </source>
</evidence>
<dbReference type="EMBL" id="CP127294">
    <property type="protein sequence ID" value="WIX77724.1"/>
    <property type="molecule type" value="Genomic_DNA"/>
</dbReference>
<dbReference type="KEGG" id="acab:QRX50_41030"/>
<organism evidence="1 2">
    <name type="scientific">Amycolatopsis carbonis</name>
    <dbReference type="NCBI Taxonomy" id="715471"/>
    <lineage>
        <taxon>Bacteria</taxon>
        <taxon>Bacillati</taxon>
        <taxon>Actinomycetota</taxon>
        <taxon>Actinomycetes</taxon>
        <taxon>Pseudonocardiales</taxon>
        <taxon>Pseudonocardiaceae</taxon>
        <taxon>Amycolatopsis</taxon>
    </lineage>
</organism>
<keyword evidence="2" id="KW-1185">Reference proteome</keyword>
<reference evidence="1 2" key="1">
    <citation type="submission" date="2023-06" db="EMBL/GenBank/DDBJ databases">
        <authorList>
            <person name="Oyuntsetseg B."/>
            <person name="Kim S.B."/>
        </authorList>
    </citation>
    <scope>NUCLEOTIDE SEQUENCE [LARGE SCALE GENOMIC DNA]</scope>
    <source>
        <strain evidence="1 2">2-15</strain>
    </source>
</reference>
<dbReference type="RefSeq" id="WP_285968463.1">
    <property type="nucleotide sequence ID" value="NZ_CP127294.1"/>
</dbReference>
<dbReference type="InterPro" id="IPR007061">
    <property type="entry name" value="MST-like"/>
</dbReference>
<sequence length="157" mass="16551">MITTDGYLYLVDRALDGMAATLTELGDELVNVRPEAAGTNSPYAIVTHCLGVMAFWGGQVVAGRDVARDRAAEFEAAGPVAPLLERMRAVRERFGADVAGCTAAAPPKGEVPPKYRDTPIGAAQGVALLHVYEELAQHRGHLDLTRDVLLGPGGKTG</sequence>
<name>A0A9Y2MW92_9PSEU</name>
<evidence type="ECO:0000313" key="1">
    <source>
        <dbReference type="EMBL" id="WIX77724.1"/>
    </source>
</evidence>
<dbReference type="Pfam" id="PF04978">
    <property type="entry name" value="MST"/>
    <property type="match status" value="1"/>
</dbReference>
<dbReference type="Proteomes" id="UP001236014">
    <property type="component" value="Chromosome"/>
</dbReference>
<dbReference type="Gene3D" id="1.20.120.450">
    <property type="entry name" value="dinb family like domain"/>
    <property type="match status" value="1"/>
</dbReference>
<dbReference type="InterPro" id="IPR034660">
    <property type="entry name" value="DinB/YfiT-like"/>
</dbReference>
<protein>
    <submittedName>
        <fullName evidence="1">DUF664 domain-containing protein</fullName>
    </submittedName>
</protein>
<gene>
    <name evidence="1" type="ORF">QRX50_41030</name>
</gene>
<accession>A0A9Y2MW92</accession>
<proteinExistence type="predicted"/>
<dbReference type="AlphaFoldDB" id="A0A9Y2MW92"/>